<comment type="subcellular location">
    <subcellularLocation>
        <location evidence="1">Mitochondrion inner membrane</location>
        <topology evidence="1">Single-pass membrane protein</topology>
    </subcellularLocation>
</comment>
<dbReference type="AlphaFoldDB" id="A0A058ZEC6"/>
<keyword evidence="13" id="KW-1185">Reference proteome</keyword>
<keyword evidence="5 7" id="KW-0496">Mitochondrion</keyword>
<dbReference type="GO" id="GO:0005743">
    <property type="term" value="C:mitochondrial inner membrane"/>
    <property type="evidence" value="ECO:0007669"/>
    <property type="project" value="UniProtKB-SubCell"/>
</dbReference>
<dbReference type="eggNOG" id="KOG1043">
    <property type="taxonomic scope" value="Eukaryota"/>
</dbReference>
<feature type="transmembrane region" description="Helical" evidence="9">
    <location>
        <begin position="292"/>
        <end position="315"/>
    </location>
</feature>
<evidence type="ECO:0000256" key="2">
    <source>
        <dbReference type="ARBA" id="ARBA00022692"/>
    </source>
</evidence>
<dbReference type="EMBL" id="KB932201">
    <property type="protein sequence ID" value="KCV72724.1"/>
    <property type="molecule type" value="Genomic_DNA"/>
</dbReference>
<dbReference type="Proteomes" id="UP000030693">
    <property type="component" value="Unassembled WGS sequence"/>
</dbReference>
<evidence type="ECO:0000256" key="6">
    <source>
        <dbReference type="ARBA" id="ARBA00023136"/>
    </source>
</evidence>
<feature type="region of interest" description="Disordered" evidence="8">
    <location>
        <begin position="114"/>
        <end position="136"/>
    </location>
</feature>
<dbReference type="GeneID" id="20525027"/>
<dbReference type="InterPro" id="IPR044202">
    <property type="entry name" value="LETM1/MDM38-like"/>
</dbReference>
<evidence type="ECO:0000256" key="4">
    <source>
        <dbReference type="ARBA" id="ARBA00022989"/>
    </source>
</evidence>
<evidence type="ECO:0000256" key="3">
    <source>
        <dbReference type="ARBA" id="ARBA00022792"/>
    </source>
</evidence>
<gene>
    <name evidence="12" type="ORF">H696_00302</name>
</gene>
<keyword evidence="4 9" id="KW-1133">Transmembrane helix</keyword>
<evidence type="ECO:0008006" key="14">
    <source>
        <dbReference type="Google" id="ProtNLM"/>
    </source>
</evidence>
<dbReference type="PANTHER" id="PTHR14009">
    <property type="entry name" value="LEUCINE ZIPPER-EF-HAND CONTAINING TRANSMEMBRANE PROTEIN"/>
    <property type="match status" value="1"/>
</dbReference>
<keyword evidence="2 9" id="KW-0812">Transmembrane</keyword>
<evidence type="ECO:0000256" key="5">
    <source>
        <dbReference type="ARBA" id="ARBA00023128"/>
    </source>
</evidence>
<dbReference type="InterPro" id="IPR002048">
    <property type="entry name" value="EF_hand_dom"/>
</dbReference>
<organism evidence="12">
    <name type="scientific">Fonticula alba</name>
    <name type="common">Slime mold</name>
    <dbReference type="NCBI Taxonomy" id="691883"/>
    <lineage>
        <taxon>Eukaryota</taxon>
        <taxon>Rotosphaerida</taxon>
        <taxon>Fonticulaceae</taxon>
        <taxon>Fonticula</taxon>
    </lineage>
</organism>
<feature type="domain" description="EF-hand" evidence="10">
    <location>
        <begin position="848"/>
        <end position="883"/>
    </location>
</feature>
<dbReference type="GO" id="GO:0030003">
    <property type="term" value="P:intracellular monoatomic cation homeostasis"/>
    <property type="evidence" value="ECO:0007669"/>
    <property type="project" value="TreeGrafter"/>
</dbReference>
<feature type="region of interest" description="Disordered" evidence="8">
    <location>
        <begin position="37"/>
        <end position="60"/>
    </location>
</feature>
<sequence>MLSLSRAASTGIRLARPHAQWQVPYMRQGALTALRAASMSSTTGNTTASDASLHADSPPLRRTPNPFTIGSLAAGSIQLDNTTDTPWKVVESASFSPAAPAPAATAATSSMASPSATIAPMPTAAHPLPAGGSPARVKTELPTSPWTTLYGAVPASAIGVVLSTDPRPRQKSALRKALEVSETVSAIPAGTATAGTGAGAGASGAATALGAAAASASIPSKNPATGAGAVAAPAVKKPLKEKIKEVCRHYWLGSRQLATEANISWRLLKRVLRGHVLTRRERRQLIRTTSDMFRLVPFIVILVVPFMEIALPLLLKLFPNMLPSTFEDSHQAEERKHKLLKMRLEVASFLQETVENMAVSSSSNNDVAKLAAEFSTFFSRIRSTGEQPSTSDILRFARLFEDQITLDNLPRPQLVAMCRFMGVSSLGTTPLLRNRLRQKIRKLKEDDLMIATEGIHTLNNIELQAVCIQRGIRTTGQTTARLRSELSQWLDLHLNQQVPLTLLILSRIFSMSDPQSGQKETAEQMPEALRATLSSMPDSIVREVQVDMDTAAGRTVSAEKLAVLQTQEYLISKEHAEMQADREEDARIDAEAKVSAGPVADEALLMNPAAAIAIPAPAPPASASKVSDVAAAVKAAVIAPAAATAVALGGGAGVVPLTTALQPTRPPMTAQQRHYSANMIILLGDILSRAVAQSPVGPEKAHLAELIEDRQDFLEAADVLRKKADQLPVKESPTSRMLSRRVDSLIMKIRSEIMLAEAETLSEHDPERASSEGINLPREHSPQLAFALANIELLHPPFRLFSLEEGSEISSVDLRNLLSLIHRRSQAAGVSSSPEGIDRSGLDPASEKDLNLVLQLLLRFDTNGDGFIPVAEIIAYADELEESARDGVSADLVVEPPVPRTSH</sequence>
<dbReference type="Pfam" id="PF07766">
    <property type="entry name" value="LETM1_RBD"/>
    <property type="match status" value="1"/>
</dbReference>
<evidence type="ECO:0000256" key="7">
    <source>
        <dbReference type="PROSITE-ProRule" id="PRU01094"/>
    </source>
</evidence>
<dbReference type="GO" id="GO:0005509">
    <property type="term" value="F:calcium ion binding"/>
    <property type="evidence" value="ECO:0007669"/>
    <property type="project" value="InterPro"/>
</dbReference>
<dbReference type="STRING" id="691883.A0A058ZEC6"/>
<evidence type="ECO:0000256" key="1">
    <source>
        <dbReference type="ARBA" id="ARBA00004434"/>
    </source>
</evidence>
<evidence type="ECO:0000256" key="8">
    <source>
        <dbReference type="SAM" id="MobiDB-lite"/>
    </source>
</evidence>
<dbReference type="PANTHER" id="PTHR14009:SF1">
    <property type="entry name" value="MITOCHONDRIAL PROTON_CALCIUM EXCHANGER PROTEIN"/>
    <property type="match status" value="1"/>
</dbReference>
<dbReference type="PROSITE" id="PS51758">
    <property type="entry name" value="LETM1_RBD"/>
    <property type="match status" value="1"/>
</dbReference>
<proteinExistence type="predicted"/>
<protein>
    <recommendedName>
        <fullName evidence="14">Leucine zipper-EF-hand-containing transmembrane protein 1</fullName>
    </recommendedName>
</protein>
<evidence type="ECO:0000313" key="12">
    <source>
        <dbReference type="EMBL" id="KCV72724.1"/>
    </source>
</evidence>
<accession>A0A058ZEC6</accession>
<dbReference type="GO" id="GO:0043022">
    <property type="term" value="F:ribosome binding"/>
    <property type="evidence" value="ECO:0007669"/>
    <property type="project" value="InterPro"/>
</dbReference>
<evidence type="ECO:0000313" key="13">
    <source>
        <dbReference type="Proteomes" id="UP000030693"/>
    </source>
</evidence>
<name>A0A058ZEC6_FONAL</name>
<reference evidence="12" key="1">
    <citation type="submission" date="2013-04" db="EMBL/GenBank/DDBJ databases">
        <title>The Genome Sequence of Fonticula alba ATCC 38817.</title>
        <authorList>
            <consortium name="The Broad Institute Genomics Platform"/>
            <person name="Russ C."/>
            <person name="Cuomo C."/>
            <person name="Burger G."/>
            <person name="Gray M.W."/>
            <person name="Holland P.W.H."/>
            <person name="King N."/>
            <person name="Lang F.B.F."/>
            <person name="Roger A.J."/>
            <person name="Ruiz-Trillo I."/>
            <person name="Brown M."/>
            <person name="Walker B."/>
            <person name="Young S."/>
            <person name="Zeng Q."/>
            <person name="Gargeya S."/>
            <person name="Fitzgerald M."/>
            <person name="Haas B."/>
            <person name="Abouelleil A."/>
            <person name="Allen A.W."/>
            <person name="Alvarado L."/>
            <person name="Arachchi H.M."/>
            <person name="Berlin A.M."/>
            <person name="Chapman S.B."/>
            <person name="Gainer-Dewar J."/>
            <person name="Goldberg J."/>
            <person name="Griggs A."/>
            <person name="Gujja S."/>
            <person name="Hansen M."/>
            <person name="Howarth C."/>
            <person name="Imamovic A."/>
            <person name="Ireland A."/>
            <person name="Larimer J."/>
            <person name="McCowan C."/>
            <person name="Murphy C."/>
            <person name="Pearson M."/>
            <person name="Poon T.W."/>
            <person name="Priest M."/>
            <person name="Roberts A."/>
            <person name="Saif S."/>
            <person name="Shea T."/>
            <person name="Sisk P."/>
            <person name="Sykes S."/>
            <person name="Wortman J."/>
            <person name="Nusbaum C."/>
            <person name="Birren B."/>
        </authorList>
    </citation>
    <scope>NUCLEOTIDE SEQUENCE [LARGE SCALE GENOMIC DNA]</scope>
    <source>
        <strain evidence="12">ATCC 38817</strain>
    </source>
</reference>
<keyword evidence="3" id="KW-0999">Mitochondrion inner membrane</keyword>
<dbReference type="PROSITE" id="PS50222">
    <property type="entry name" value="EF_HAND_2"/>
    <property type="match status" value="1"/>
</dbReference>
<feature type="domain" description="Letm1 RBD" evidence="11">
    <location>
        <begin position="338"/>
        <end position="560"/>
    </location>
</feature>
<dbReference type="RefSeq" id="XP_009492425.1">
    <property type="nucleotide sequence ID" value="XM_009494150.1"/>
</dbReference>
<keyword evidence="6 9" id="KW-0472">Membrane</keyword>
<feature type="compositionally biased region" description="Polar residues" evidence="8">
    <location>
        <begin position="38"/>
        <end position="50"/>
    </location>
</feature>
<evidence type="ECO:0000259" key="10">
    <source>
        <dbReference type="PROSITE" id="PS50222"/>
    </source>
</evidence>
<evidence type="ECO:0000259" key="11">
    <source>
        <dbReference type="PROSITE" id="PS51758"/>
    </source>
</evidence>
<dbReference type="InterPro" id="IPR033122">
    <property type="entry name" value="LETM1-like_RBD"/>
</dbReference>
<evidence type="ECO:0000256" key="9">
    <source>
        <dbReference type="SAM" id="Phobius"/>
    </source>
</evidence>
<feature type="compositionally biased region" description="Low complexity" evidence="8">
    <location>
        <begin position="114"/>
        <end position="125"/>
    </location>
</feature>
<dbReference type="OrthoDB" id="275278at2759"/>